<dbReference type="PROSITE" id="PS51257">
    <property type="entry name" value="PROKAR_LIPOPROTEIN"/>
    <property type="match status" value="1"/>
</dbReference>
<accession>A0A9D2RZV0</accession>
<dbReference type="Pfam" id="PF13349">
    <property type="entry name" value="DUF4097"/>
    <property type="match status" value="1"/>
</dbReference>
<evidence type="ECO:0000313" key="2">
    <source>
        <dbReference type="EMBL" id="HJB37475.1"/>
    </source>
</evidence>
<dbReference type="Gene3D" id="2.160.20.120">
    <property type="match status" value="1"/>
</dbReference>
<dbReference type="AlphaFoldDB" id="A0A9D2RZV0"/>
<organism evidence="2 3">
    <name type="scientific">Candidatus Acutalibacter ornithocaccae</name>
    <dbReference type="NCBI Taxonomy" id="2838416"/>
    <lineage>
        <taxon>Bacteria</taxon>
        <taxon>Bacillati</taxon>
        <taxon>Bacillota</taxon>
        <taxon>Clostridia</taxon>
        <taxon>Eubacteriales</taxon>
        <taxon>Acutalibacteraceae</taxon>
        <taxon>Acutalibacter</taxon>
    </lineage>
</organism>
<dbReference type="EMBL" id="DWXZ01000111">
    <property type="protein sequence ID" value="HJB37475.1"/>
    <property type="molecule type" value="Genomic_DNA"/>
</dbReference>
<reference evidence="2" key="1">
    <citation type="journal article" date="2021" name="PeerJ">
        <title>Extensive microbial diversity within the chicken gut microbiome revealed by metagenomics and culture.</title>
        <authorList>
            <person name="Gilroy R."/>
            <person name="Ravi A."/>
            <person name="Getino M."/>
            <person name="Pursley I."/>
            <person name="Horton D.L."/>
            <person name="Alikhan N.F."/>
            <person name="Baker D."/>
            <person name="Gharbi K."/>
            <person name="Hall N."/>
            <person name="Watson M."/>
            <person name="Adriaenssens E.M."/>
            <person name="Foster-Nyarko E."/>
            <person name="Jarju S."/>
            <person name="Secka A."/>
            <person name="Antonio M."/>
            <person name="Oren A."/>
            <person name="Chaudhuri R.R."/>
            <person name="La Ragione R."/>
            <person name="Hildebrand F."/>
            <person name="Pallen M.J."/>
        </authorList>
    </citation>
    <scope>NUCLEOTIDE SEQUENCE</scope>
    <source>
        <strain evidence="2">ChiBcolR8-3208</strain>
    </source>
</reference>
<name>A0A9D2RZV0_9FIRM</name>
<proteinExistence type="predicted"/>
<comment type="caution">
    <text evidence="2">The sequence shown here is derived from an EMBL/GenBank/DDBJ whole genome shotgun (WGS) entry which is preliminary data.</text>
</comment>
<protein>
    <submittedName>
        <fullName evidence="2">DUF4097 domain-containing protein</fullName>
    </submittedName>
</protein>
<evidence type="ECO:0000259" key="1">
    <source>
        <dbReference type="Pfam" id="PF13349"/>
    </source>
</evidence>
<reference evidence="2" key="2">
    <citation type="submission" date="2021-04" db="EMBL/GenBank/DDBJ databases">
        <authorList>
            <person name="Gilroy R."/>
        </authorList>
    </citation>
    <scope>NUCLEOTIDE SEQUENCE</scope>
    <source>
        <strain evidence="2">ChiBcolR8-3208</strain>
    </source>
</reference>
<sequence length="334" mass="34736">MKKRWVFTGVAGLLGALFLGCVLCVGGVSGWFGLSALAAGEEPAWEHAYPTTWDPAGRPVEDLLIQWGSGPVEVRVGEGPVVTVTEYASRPLEEGEMLSLSFSGGALEIAWDGGLLPLGGLQNWQKRLVVEIPQDIASQLDEFSCGNTQGDIKVNGFTAETARVSSLSGDVDLAGFNGVKVNASTVSGAVHWRGGSAQEVDVETNSGPVSLSDVTAQDCRLKTVTGRVDFAGSSALAFAVETVSGDVSTRLGACPQEADLRSAAGDITVNLEENSGFAAEYSSVSGRFSSDFTGAGEKGRLLYGSGGPKLTLATTWGDMEIQRVTGVYAEMVGG</sequence>
<dbReference type="InterPro" id="IPR025164">
    <property type="entry name" value="Toastrack_DUF4097"/>
</dbReference>
<dbReference type="Proteomes" id="UP000824214">
    <property type="component" value="Unassembled WGS sequence"/>
</dbReference>
<gene>
    <name evidence="2" type="ORF">H9942_05335</name>
</gene>
<evidence type="ECO:0000313" key="3">
    <source>
        <dbReference type="Proteomes" id="UP000824214"/>
    </source>
</evidence>
<feature type="domain" description="DUF4097" evidence="1">
    <location>
        <begin position="125"/>
        <end position="321"/>
    </location>
</feature>